<dbReference type="InterPro" id="IPR001757">
    <property type="entry name" value="P_typ_ATPase"/>
</dbReference>
<keyword evidence="12 18" id="KW-1133">Transmembrane helix</keyword>
<dbReference type="SFLD" id="SFLDF00027">
    <property type="entry name" value="p-type_atpase"/>
    <property type="match status" value="1"/>
</dbReference>
<sequence>MASVALQQGSNPSISKGVRLSLPVEGMTCASCVGRVERALKAIPGVQTAAANLATERADITFTGLADPRAAVRAIASAGYAVREETTELAIEDMTCASCVGRVEQALAKIPGVLEATANLATERARVRHLAGVVSTADLEAAVEQAGYKSRRLSAETATAGDRDAERRESEARALRRALLIASILTLPVFILEMGAHLIPAMHHWVMGVLGEQTSWHIQFALATLVLFGPGLRFFRKGVPALLRGAPDMNSLVSLGTAAAYGYSVAATFVPEVLPPGTTNVYFEAAVVIVTLILLGRTLEARAKGRTSQAIKRLVGLQAKTARIERNGETVEIALDQVTTGDRVLVRPGEKIPVDGEVVEGASYVDESMITGEPVPVSKGVGAEVVGGTINKTGAFSYRVTKVGANTVLAQIIRLVEQAQGSKLPIQALVDKVTMWFVPAVMAAAALTFLAWLIFGPNPALTFALVNAVAVLIIACPCAMGLATPTSIMVGTGRAAELGILFRKGEALQALRDVSVIALDKTGTLTKGRPELTDLVPAEGFEYDEVLALVAAVETRSEHPIAEAIVAAAKQRDITLAPIDSFDATPGFGVSAKVAGRSVAVGADRFMTRLGLDVARFLPTAQRLGEQGKSPLYGAIDGRLAAVIAVADPIKETTPAAIEALHALGLKVAMITGDTAATAAAIARQLGIDDVAAEVLPDEKVAALKRFRINGARVAFVGDGINDAPALAEADVGLAIGTGTDVAIEAADVVLMSGDLRGVPNAIALSKAAIRNIKQNLFWAFAYNAVLIPVAAGALYPVNGTLLSPIVAAAAMALSSVFVLGNALRLKRLRAPMTVETRTERPANGAASPKSRLVNEH</sequence>
<evidence type="ECO:0000256" key="1">
    <source>
        <dbReference type="ARBA" id="ARBA00004127"/>
    </source>
</evidence>
<dbReference type="InterPro" id="IPR059000">
    <property type="entry name" value="ATPase_P-type_domA"/>
</dbReference>
<dbReference type="Pfam" id="PF00702">
    <property type="entry name" value="Hydrolase"/>
    <property type="match status" value="1"/>
</dbReference>
<keyword evidence="3" id="KW-0813">Transport</keyword>
<dbReference type="NCBIfam" id="TIGR00003">
    <property type="entry name" value="copper ion binding protein"/>
    <property type="match status" value="2"/>
</dbReference>
<dbReference type="SUPFAM" id="SSF81665">
    <property type="entry name" value="Calcium ATPase, transmembrane domain M"/>
    <property type="match status" value="1"/>
</dbReference>
<evidence type="ECO:0000259" key="20">
    <source>
        <dbReference type="PROSITE" id="PS50846"/>
    </source>
</evidence>
<dbReference type="PANTHER" id="PTHR43520:SF8">
    <property type="entry name" value="P-TYPE CU(+) TRANSPORTER"/>
    <property type="match status" value="1"/>
</dbReference>
<keyword evidence="8" id="KW-0187">Copper transport</keyword>
<evidence type="ECO:0000256" key="13">
    <source>
        <dbReference type="ARBA" id="ARBA00023008"/>
    </source>
</evidence>
<dbReference type="SFLD" id="SFLDS00003">
    <property type="entry name" value="Haloacid_Dehalogenase"/>
    <property type="match status" value="1"/>
</dbReference>
<dbReference type="SUPFAM" id="SSF56784">
    <property type="entry name" value="HAD-like"/>
    <property type="match status" value="1"/>
</dbReference>
<dbReference type="InterPro" id="IPR018303">
    <property type="entry name" value="ATPase_P-typ_P_site"/>
</dbReference>
<keyword evidence="4 18" id="KW-0812">Transmembrane</keyword>
<dbReference type="SUPFAM" id="SSF55008">
    <property type="entry name" value="HMA, heavy metal-associated domain"/>
    <property type="match status" value="2"/>
</dbReference>
<proteinExistence type="inferred from homology"/>
<evidence type="ECO:0000256" key="14">
    <source>
        <dbReference type="ARBA" id="ARBA00023065"/>
    </source>
</evidence>
<evidence type="ECO:0000256" key="18">
    <source>
        <dbReference type="RuleBase" id="RU362081"/>
    </source>
</evidence>
<dbReference type="NCBIfam" id="TIGR01494">
    <property type="entry name" value="ATPase_P-type"/>
    <property type="match status" value="1"/>
</dbReference>
<feature type="domain" description="HMA" evidence="20">
    <location>
        <begin position="18"/>
        <end position="83"/>
    </location>
</feature>
<dbReference type="Proteomes" id="UP000583752">
    <property type="component" value="Unassembled WGS sequence"/>
</dbReference>
<dbReference type="InterPro" id="IPR008250">
    <property type="entry name" value="ATPase_P-typ_transduc_dom_A_sf"/>
</dbReference>
<evidence type="ECO:0000256" key="4">
    <source>
        <dbReference type="ARBA" id="ARBA00022692"/>
    </source>
</evidence>
<organism evidence="21 22">
    <name type="scientific">Massilia polaris</name>
    <dbReference type="NCBI Taxonomy" id="2728846"/>
    <lineage>
        <taxon>Bacteria</taxon>
        <taxon>Pseudomonadati</taxon>
        <taxon>Pseudomonadota</taxon>
        <taxon>Betaproteobacteria</taxon>
        <taxon>Burkholderiales</taxon>
        <taxon>Oxalobacteraceae</taxon>
        <taxon>Telluria group</taxon>
        <taxon>Massilia</taxon>
    </lineage>
</organism>
<dbReference type="InterPro" id="IPR006122">
    <property type="entry name" value="HMA_Cu_ion-bd"/>
</dbReference>
<protein>
    <recommendedName>
        <fullName evidence="16">P-type Cu(2+) transporter</fullName>
        <ecNumber evidence="16">7.2.2.9</ecNumber>
    </recommendedName>
</protein>
<accession>A0A848HI20</accession>
<dbReference type="EC" id="7.2.2.9" evidence="16"/>
<dbReference type="InterPro" id="IPR044492">
    <property type="entry name" value="P_typ_ATPase_HD_dom"/>
</dbReference>
<dbReference type="Gene3D" id="3.40.50.1000">
    <property type="entry name" value="HAD superfamily/HAD-like"/>
    <property type="match status" value="1"/>
</dbReference>
<evidence type="ECO:0000256" key="8">
    <source>
        <dbReference type="ARBA" id="ARBA00022796"/>
    </source>
</evidence>
<dbReference type="PROSITE" id="PS00154">
    <property type="entry name" value="ATPASE_E1_E2"/>
    <property type="match status" value="1"/>
</dbReference>
<dbReference type="FunFam" id="3.30.70.100:FF:000005">
    <property type="entry name" value="Copper-exporting P-type ATPase A"/>
    <property type="match status" value="1"/>
</dbReference>
<dbReference type="FunFam" id="2.70.150.10:FF:000002">
    <property type="entry name" value="Copper-transporting ATPase 1, putative"/>
    <property type="match status" value="1"/>
</dbReference>
<keyword evidence="10" id="KW-0460">Magnesium</keyword>
<dbReference type="Pfam" id="PF00122">
    <property type="entry name" value="E1-E2_ATPase"/>
    <property type="match status" value="1"/>
</dbReference>
<keyword evidence="7 18" id="KW-0547">Nucleotide-binding</keyword>
<dbReference type="Gene3D" id="3.40.1110.10">
    <property type="entry name" value="Calcium-transporting ATPase, cytoplasmic domain N"/>
    <property type="match status" value="1"/>
</dbReference>
<dbReference type="CDD" id="cd00371">
    <property type="entry name" value="HMA"/>
    <property type="match status" value="2"/>
</dbReference>
<dbReference type="InterPro" id="IPR036163">
    <property type="entry name" value="HMA_dom_sf"/>
</dbReference>
<dbReference type="PROSITE" id="PS50846">
    <property type="entry name" value="HMA_2"/>
    <property type="match status" value="2"/>
</dbReference>
<keyword evidence="9 18" id="KW-0067">ATP-binding</keyword>
<dbReference type="InterPro" id="IPR036412">
    <property type="entry name" value="HAD-like_sf"/>
</dbReference>
<feature type="region of interest" description="Disordered" evidence="19">
    <location>
        <begin position="835"/>
        <end position="857"/>
    </location>
</feature>
<dbReference type="InterPro" id="IPR006121">
    <property type="entry name" value="HMA_dom"/>
</dbReference>
<feature type="domain" description="HMA" evidence="20">
    <location>
        <begin position="85"/>
        <end position="151"/>
    </location>
</feature>
<evidence type="ECO:0000256" key="16">
    <source>
        <dbReference type="ARBA" id="ARBA00038904"/>
    </source>
</evidence>
<feature type="transmembrane region" description="Helical" evidence="18">
    <location>
        <begin position="433"/>
        <end position="455"/>
    </location>
</feature>
<dbReference type="NCBIfam" id="TIGR01511">
    <property type="entry name" value="ATPase-IB1_Cu"/>
    <property type="match status" value="1"/>
</dbReference>
<dbReference type="InterPro" id="IPR023299">
    <property type="entry name" value="ATPase_P-typ_cyto_dom_N"/>
</dbReference>
<evidence type="ECO:0000256" key="7">
    <source>
        <dbReference type="ARBA" id="ARBA00022741"/>
    </source>
</evidence>
<keyword evidence="14" id="KW-0406">Ion transport</keyword>
<dbReference type="EMBL" id="JABBGG010000001">
    <property type="protein sequence ID" value="NML59840.1"/>
    <property type="molecule type" value="Genomic_DNA"/>
</dbReference>
<gene>
    <name evidence="21" type="ORF">HHL21_01820</name>
</gene>
<keyword evidence="11" id="KW-1278">Translocase</keyword>
<dbReference type="AlphaFoldDB" id="A0A848HI20"/>
<dbReference type="InterPro" id="IPR023298">
    <property type="entry name" value="ATPase_P-typ_TM_dom_sf"/>
</dbReference>
<dbReference type="InterPro" id="IPR023214">
    <property type="entry name" value="HAD_sf"/>
</dbReference>
<feature type="transmembrane region" description="Helical" evidence="18">
    <location>
        <begin position="216"/>
        <end position="235"/>
    </location>
</feature>
<comment type="caution">
    <text evidence="21">The sequence shown here is derived from an EMBL/GenBank/DDBJ whole genome shotgun (WGS) entry which is preliminary data.</text>
</comment>
<evidence type="ECO:0000256" key="12">
    <source>
        <dbReference type="ARBA" id="ARBA00022989"/>
    </source>
</evidence>
<evidence type="ECO:0000256" key="15">
    <source>
        <dbReference type="ARBA" id="ARBA00023136"/>
    </source>
</evidence>
<evidence type="ECO:0000256" key="19">
    <source>
        <dbReference type="SAM" id="MobiDB-lite"/>
    </source>
</evidence>
<evidence type="ECO:0000256" key="2">
    <source>
        <dbReference type="ARBA" id="ARBA00006024"/>
    </source>
</evidence>
<dbReference type="RefSeq" id="WP_169463533.1">
    <property type="nucleotide sequence ID" value="NZ_JABBGG010000001.1"/>
</dbReference>
<evidence type="ECO:0000256" key="17">
    <source>
        <dbReference type="ARBA" id="ARBA00047424"/>
    </source>
</evidence>
<dbReference type="Gene3D" id="2.70.150.10">
    <property type="entry name" value="Calcium-transporting ATPase, cytoplasmic transduction domain A"/>
    <property type="match status" value="1"/>
</dbReference>
<evidence type="ECO:0000256" key="9">
    <source>
        <dbReference type="ARBA" id="ARBA00022840"/>
    </source>
</evidence>
<dbReference type="SUPFAM" id="SSF81653">
    <property type="entry name" value="Calcium ATPase, transduction domain A"/>
    <property type="match status" value="1"/>
</dbReference>
<dbReference type="PRINTS" id="PR00943">
    <property type="entry name" value="CUATPASE"/>
</dbReference>
<dbReference type="PRINTS" id="PR00119">
    <property type="entry name" value="CATATPASE"/>
</dbReference>
<evidence type="ECO:0000313" key="22">
    <source>
        <dbReference type="Proteomes" id="UP000583752"/>
    </source>
</evidence>
<dbReference type="GO" id="GO:0005524">
    <property type="term" value="F:ATP binding"/>
    <property type="evidence" value="ECO:0007669"/>
    <property type="project" value="UniProtKB-UniRule"/>
</dbReference>
<dbReference type="PANTHER" id="PTHR43520">
    <property type="entry name" value="ATP7, ISOFORM B"/>
    <property type="match status" value="1"/>
</dbReference>
<dbReference type="PROSITE" id="PS01047">
    <property type="entry name" value="HMA_1"/>
    <property type="match status" value="2"/>
</dbReference>
<keyword evidence="15 18" id="KW-0472">Membrane</keyword>
<dbReference type="InterPro" id="IPR017969">
    <property type="entry name" value="Heavy-metal-associated_CS"/>
</dbReference>
<dbReference type="GO" id="GO:0012505">
    <property type="term" value="C:endomembrane system"/>
    <property type="evidence" value="ECO:0007669"/>
    <property type="project" value="UniProtKB-SubCell"/>
</dbReference>
<comment type="subcellular location">
    <subcellularLocation>
        <location evidence="18">Cell membrane</location>
    </subcellularLocation>
    <subcellularLocation>
        <location evidence="1">Endomembrane system</location>
        <topology evidence="1">Multi-pass membrane protein</topology>
    </subcellularLocation>
</comment>
<feature type="transmembrane region" description="Helical" evidence="18">
    <location>
        <begin position="281"/>
        <end position="299"/>
    </location>
</feature>
<feature type="transmembrane region" description="Helical" evidence="18">
    <location>
        <begin position="802"/>
        <end position="824"/>
    </location>
</feature>
<dbReference type="SFLD" id="SFLDG00002">
    <property type="entry name" value="C1.7:_P-type_atpase_like"/>
    <property type="match status" value="1"/>
</dbReference>
<dbReference type="Gene3D" id="3.30.70.100">
    <property type="match status" value="2"/>
</dbReference>
<feature type="transmembrane region" description="Helical" evidence="18">
    <location>
        <begin position="777"/>
        <end position="796"/>
    </location>
</feature>
<reference evidence="21 22" key="1">
    <citation type="submission" date="2020-04" db="EMBL/GenBank/DDBJ databases">
        <title>Massilia sp. RP-1-19 isolated from soil.</title>
        <authorList>
            <person name="Dahal R.H."/>
        </authorList>
    </citation>
    <scope>NUCLEOTIDE SEQUENCE [LARGE SCALE GENOMIC DNA]</scope>
    <source>
        <strain evidence="21 22">RP-1-19</strain>
    </source>
</reference>
<feature type="transmembrane region" description="Helical" evidence="18">
    <location>
        <begin position="461"/>
        <end position="484"/>
    </location>
</feature>
<dbReference type="NCBIfam" id="TIGR01525">
    <property type="entry name" value="ATPase-IB_hvy"/>
    <property type="match status" value="1"/>
</dbReference>
<evidence type="ECO:0000256" key="10">
    <source>
        <dbReference type="ARBA" id="ARBA00022842"/>
    </source>
</evidence>
<comment type="similarity">
    <text evidence="2 18">Belongs to the cation transport ATPase (P-type) (TC 3.A.3) family. Type IB subfamily.</text>
</comment>
<evidence type="ECO:0000313" key="21">
    <source>
        <dbReference type="EMBL" id="NML59840.1"/>
    </source>
</evidence>
<evidence type="ECO:0000256" key="6">
    <source>
        <dbReference type="ARBA" id="ARBA00022737"/>
    </source>
</evidence>
<dbReference type="GO" id="GO:0005507">
    <property type="term" value="F:copper ion binding"/>
    <property type="evidence" value="ECO:0007669"/>
    <property type="project" value="InterPro"/>
</dbReference>
<dbReference type="InterPro" id="IPR027256">
    <property type="entry name" value="P-typ_ATPase_IB"/>
</dbReference>
<evidence type="ECO:0000256" key="3">
    <source>
        <dbReference type="ARBA" id="ARBA00022448"/>
    </source>
</evidence>
<keyword evidence="13" id="KW-0186">Copper</keyword>
<evidence type="ECO:0000256" key="5">
    <source>
        <dbReference type="ARBA" id="ARBA00022723"/>
    </source>
</evidence>
<keyword evidence="5 18" id="KW-0479">Metal-binding</keyword>
<dbReference type="GO" id="GO:0043682">
    <property type="term" value="F:P-type divalent copper transporter activity"/>
    <property type="evidence" value="ECO:0007669"/>
    <property type="project" value="UniProtKB-EC"/>
</dbReference>
<dbReference type="GO" id="GO:0055070">
    <property type="term" value="P:copper ion homeostasis"/>
    <property type="evidence" value="ECO:0007669"/>
    <property type="project" value="TreeGrafter"/>
</dbReference>
<comment type="catalytic activity">
    <reaction evidence="17">
        <text>Cu(2+)(in) + ATP + H2O = Cu(2+)(out) + ADP + phosphate + H(+)</text>
        <dbReference type="Rhea" id="RHEA:10376"/>
        <dbReference type="ChEBI" id="CHEBI:15377"/>
        <dbReference type="ChEBI" id="CHEBI:15378"/>
        <dbReference type="ChEBI" id="CHEBI:29036"/>
        <dbReference type="ChEBI" id="CHEBI:30616"/>
        <dbReference type="ChEBI" id="CHEBI:43474"/>
        <dbReference type="ChEBI" id="CHEBI:456216"/>
        <dbReference type="EC" id="7.2.2.9"/>
    </reaction>
</comment>
<keyword evidence="6" id="KW-0677">Repeat</keyword>
<dbReference type="Pfam" id="PF00403">
    <property type="entry name" value="HMA"/>
    <property type="match status" value="2"/>
</dbReference>
<dbReference type="GO" id="GO:0016887">
    <property type="term" value="F:ATP hydrolysis activity"/>
    <property type="evidence" value="ECO:0007669"/>
    <property type="project" value="InterPro"/>
</dbReference>
<keyword evidence="18" id="KW-1003">Cell membrane</keyword>
<feature type="transmembrane region" description="Helical" evidence="18">
    <location>
        <begin position="178"/>
        <end position="196"/>
    </location>
</feature>
<name>A0A848HI20_9BURK</name>
<dbReference type="GO" id="GO:0005886">
    <property type="term" value="C:plasma membrane"/>
    <property type="evidence" value="ECO:0007669"/>
    <property type="project" value="UniProtKB-SubCell"/>
</dbReference>
<feature type="transmembrane region" description="Helical" evidence="18">
    <location>
        <begin position="247"/>
        <end position="269"/>
    </location>
</feature>
<keyword evidence="22" id="KW-1185">Reference proteome</keyword>
<evidence type="ECO:0000256" key="11">
    <source>
        <dbReference type="ARBA" id="ARBA00022967"/>
    </source>
</evidence>
<dbReference type="CDD" id="cd02094">
    <property type="entry name" value="P-type_ATPase_Cu-like"/>
    <property type="match status" value="1"/>
</dbReference>